<dbReference type="RefSeq" id="WP_367779402.1">
    <property type="nucleotide sequence ID" value="NZ_JBFMIA010000006.1"/>
</dbReference>
<gene>
    <name evidence="1" type="ORF">AB1471_08875</name>
</gene>
<evidence type="ECO:0000313" key="2">
    <source>
        <dbReference type="Proteomes" id="UP001556040"/>
    </source>
</evidence>
<dbReference type="SUPFAM" id="SSF52833">
    <property type="entry name" value="Thioredoxin-like"/>
    <property type="match status" value="1"/>
</dbReference>
<dbReference type="InterPro" id="IPR036249">
    <property type="entry name" value="Thioredoxin-like_sf"/>
</dbReference>
<reference evidence="1 2" key="1">
    <citation type="journal article" date="1979" name="Int. J. Syst. Evol. Microbiol.">
        <title>Bacillus globisporus subsp. marinus subsp. nov.</title>
        <authorList>
            <person name="Liu H."/>
        </authorList>
    </citation>
    <scope>NUCLEOTIDE SEQUENCE [LARGE SCALE GENOMIC DNA]</scope>
    <source>
        <strain evidence="1 2">DSM 1297</strain>
    </source>
</reference>
<sequence>MTTLNEWFEKGLTTEQYIDQMSTNKENMASVLNKFNLPEDQAFFDELSKRNLKAIAITEDWCADAMMNNPVLIKLAEKSNIKVRFIQRDSNLELMDQYLTNGTARSIPIFVFVNDLGEEVGKWGPRAEKVQAFVGDAFTNLPAKEDPTFKEEQQLLIKKLTDAYKEREDFWLFVYEDLKKTLQS</sequence>
<organism evidence="1 2">
    <name type="scientific">Jeotgalibacillus marinus</name>
    <dbReference type="NCBI Taxonomy" id="86667"/>
    <lineage>
        <taxon>Bacteria</taxon>
        <taxon>Bacillati</taxon>
        <taxon>Bacillota</taxon>
        <taxon>Bacilli</taxon>
        <taxon>Bacillales</taxon>
        <taxon>Caryophanaceae</taxon>
        <taxon>Jeotgalibacillus</taxon>
    </lineage>
</organism>
<keyword evidence="2" id="KW-1185">Reference proteome</keyword>
<dbReference type="EMBL" id="JBFMIA010000006">
    <property type="protein sequence ID" value="MEW9501913.1"/>
    <property type="molecule type" value="Genomic_DNA"/>
</dbReference>
<dbReference type="Gene3D" id="3.40.30.10">
    <property type="entry name" value="Glutaredoxin"/>
    <property type="match status" value="1"/>
</dbReference>
<dbReference type="Proteomes" id="UP001556040">
    <property type="component" value="Unassembled WGS sequence"/>
</dbReference>
<evidence type="ECO:0000313" key="1">
    <source>
        <dbReference type="EMBL" id="MEW9501913.1"/>
    </source>
</evidence>
<dbReference type="Pfam" id="PF14595">
    <property type="entry name" value="Thioredoxin_9"/>
    <property type="match status" value="1"/>
</dbReference>
<comment type="caution">
    <text evidence="1">The sequence shown here is derived from an EMBL/GenBank/DDBJ whole genome shotgun (WGS) entry which is preliminary data.</text>
</comment>
<proteinExistence type="predicted"/>
<protein>
    <submittedName>
        <fullName evidence="1">Thioredoxin family protein</fullName>
    </submittedName>
</protein>
<accession>A0ABV3Q468</accession>
<name>A0ABV3Q468_9BACL</name>